<reference evidence="2 3" key="1">
    <citation type="journal article" date="2018" name="Arch. Microbiol.">
        <title>New insights into the metabolic potential of the phototrophic purple bacterium Rhodopila globiformis DSM 161(T) from its draft genome sequence and evidence for a vanadium-dependent nitrogenase.</title>
        <authorList>
            <person name="Imhoff J.F."/>
            <person name="Rahn T."/>
            <person name="Kunzel S."/>
            <person name="Neulinger S.C."/>
        </authorList>
    </citation>
    <scope>NUCLEOTIDE SEQUENCE [LARGE SCALE GENOMIC DNA]</scope>
    <source>
        <strain evidence="2 3">DSM 161</strain>
    </source>
</reference>
<dbReference type="InterPro" id="IPR036061">
    <property type="entry name" value="CheW-like_dom_sf"/>
</dbReference>
<dbReference type="Proteomes" id="UP000239724">
    <property type="component" value="Unassembled WGS sequence"/>
</dbReference>
<name>A0A2S6MZG4_RHOGL</name>
<protein>
    <recommendedName>
        <fullName evidence="1">CheW-like domain-containing protein</fullName>
    </recommendedName>
</protein>
<dbReference type="GO" id="GO:0007165">
    <property type="term" value="P:signal transduction"/>
    <property type="evidence" value="ECO:0007669"/>
    <property type="project" value="InterPro"/>
</dbReference>
<dbReference type="EMBL" id="NHRY01000254">
    <property type="protein sequence ID" value="PPQ27749.1"/>
    <property type="molecule type" value="Genomic_DNA"/>
</dbReference>
<dbReference type="PANTHER" id="PTHR22617:SF23">
    <property type="entry name" value="CHEMOTAXIS PROTEIN CHEW"/>
    <property type="match status" value="1"/>
</dbReference>
<evidence type="ECO:0000313" key="2">
    <source>
        <dbReference type="EMBL" id="PPQ27749.1"/>
    </source>
</evidence>
<feature type="domain" description="CheW-like" evidence="1">
    <location>
        <begin position="13"/>
        <end position="153"/>
    </location>
</feature>
<dbReference type="InterPro" id="IPR002545">
    <property type="entry name" value="CheW-lke_dom"/>
</dbReference>
<dbReference type="SUPFAM" id="SSF50341">
    <property type="entry name" value="CheW-like"/>
    <property type="match status" value="1"/>
</dbReference>
<keyword evidence="3" id="KW-1185">Reference proteome</keyword>
<dbReference type="GO" id="GO:0006935">
    <property type="term" value="P:chemotaxis"/>
    <property type="evidence" value="ECO:0007669"/>
    <property type="project" value="InterPro"/>
</dbReference>
<dbReference type="Gene3D" id="2.30.30.40">
    <property type="entry name" value="SH3 Domains"/>
    <property type="match status" value="1"/>
</dbReference>
<dbReference type="GO" id="GO:0005829">
    <property type="term" value="C:cytosol"/>
    <property type="evidence" value="ECO:0007669"/>
    <property type="project" value="TreeGrafter"/>
</dbReference>
<dbReference type="PANTHER" id="PTHR22617">
    <property type="entry name" value="CHEMOTAXIS SENSOR HISTIDINE KINASE-RELATED"/>
    <property type="match status" value="1"/>
</dbReference>
<comment type="caution">
    <text evidence="2">The sequence shown here is derived from an EMBL/GenBank/DDBJ whole genome shotgun (WGS) entry which is preliminary data.</text>
</comment>
<dbReference type="Gene3D" id="2.40.50.180">
    <property type="entry name" value="CheA-289, Domain 4"/>
    <property type="match status" value="1"/>
</dbReference>
<organism evidence="2 3">
    <name type="scientific">Rhodopila globiformis</name>
    <name type="common">Rhodopseudomonas globiformis</name>
    <dbReference type="NCBI Taxonomy" id="1071"/>
    <lineage>
        <taxon>Bacteria</taxon>
        <taxon>Pseudomonadati</taxon>
        <taxon>Pseudomonadota</taxon>
        <taxon>Alphaproteobacteria</taxon>
        <taxon>Acetobacterales</taxon>
        <taxon>Acetobacteraceae</taxon>
        <taxon>Rhodopila</taxon>
    </lineage>
</organism>
<dbReference type="Pfam" id="PF01584">
    <property type="entry name" value="CheW"/>
    <property type="match status" value="1"/>
</dbReference>
<proteinExistence type="predicted"/>
<dbReference type="SMART" id="SM00260">
    <property type="entry name" value="CheW"/>
    <property type="match status" value="1"/>
</dbReference>
<dbReference type="AlphaFoldDB" id="A0A2S6MZG4"/>
<evidence type="ECO:0000259" key="1">
    <source>
        <dbReference type="PROSITE" id="PS50851"/>
    </source>
</evidence>
<dbReference type="InterPro" id="IPR039315">
    <property type="entry name" value="CheW"/>
</dbReference>
<gene>
    <name evidence="2" type="ORF">CCS01_26535</name>
</gene>
<sequence>MNQTHDLAAVEPTLELVTMSLGEHAFGVAVKHVHDILGPQQVAAVPLTSEAVLGSINLRGRIVTVLDLAVVLGLKRVTEADRALNVVIADDKELYALMVDNVGEVMTLPCSTLEPLPPTFPAGWRAISNGIFKLPDHLLLTLEPDRILAVIKAQSGKQA</sequence>
<dbReference type="PROSITE" id="PS50851">
    <property type="entry name" value="CHEW"/>
    <property type="match status" value="1"/>
</dbReference>
<evidence type="ECO:0000313" key="3">
    <source>
        <dbReference type="Proteomes" id="UP000239724"/>
    </source>
</evidence>
<accession>A0A2S6MZG4</accession>